<evidence type="ECO:0000259" key="1">
    <source>
        <dbReference type="Pfam" id="PF06722"/>
    </source>
</evidence>
<accession>A0ABV5V1M4</accession>
<dbReference type="PANTHER" id="PTHR48050:SF13">
    <property type="entry name" value="STEROL 3-BETA-GLUCOSYLTRANSFERASE UGT80A2"/>
    <property type="match status" value="1"/>
</dbReference>
<name>A0ABV5V1M4_9MICO</name>
<sequence>MRGSRVLALSSPIYAHTLNAVPFLEGLTARGAEVHHGVATPWVGSRAVAAPDGSVHDTGPVPAFSPPGGRVRDVSARYAWLVADAATRVRTVVRLVEEVRPDVVLTDSLGHAGALAAERLGVPWVSFGDGPLHFPDALTPPFGAGLPYRTPQPWVWRNTVVQVASRRVVMARAQQGYAALRASLGLPRRDVPVLEASLSPLLHLHCGAPELEYPRADLPDHVHFVGALRPPGPTGWRRPDWWDEVVAGHDGSVVLATQGTLRDDPAEVLAPTLAALRATCRAGVLTTGSGDPARLGGPGVVPDRLAGGPPRHGDGAGGARGPVAVERFVPYSAVLPHAGVFVTNGGWTGVLLALAHGVPVLQVGSTEEKADIGRRVEWAGAGLHLGGSRPRPRALARGLARAEGTAYRAGARRVAASLATRDPGRDGAELVLGLLGQGWTNG</sequence>
<protein>
    <submittedName>
        <fullName evidence="2">Glycosyltransferase</fullName>
    </submittedName>
</protein>
<evidence type="ECO:0000313" key="2">
    <source>
        <dbReference type="EMBL" id="MFB9731682.1"/>
    </source>
</evidence>
<reference evidence="2 3" key="1">
    <citation type="submission" date="2024-09" db="EMBL/GenBank/DDBJ databases">
        <authorList>
            <person name="Sun Q."/>
            <person name="Mori K."/>
        </authorList>
    </citation>
    <scope>NUCLEOTIDE SEQUENCE [LARGE SCALE GENOMIC DNA]</scope>
    <source>
        <strain evidence="2 3">JCM 12763</strain>
    </source>
</reference>
<dbReference type="PANTHER" id="PTHR48050">
    <property type="entry name" value="STEROL 3-BETA-GLUCOSYLTRANSFERASE"/>
    <property type="match status" value="1"/>
</dbReference>
<dbReference type="CDD" id="cd03784">
    <property type="entry name" value="GT1_Gtf-like"/>
    <property type="match status" value="1"/>
</dbReference>
<proteinExistence type="predicted"/>
<dbReference type="InterPro" id="IPR010610">
    <property type="entry name" value="EryCIII-like_C"/>
</dbReference>
<dbReference type="SUPFAM" id="SSF53756">
    <property type="entry name" value="UDP-Glycosyltransferase/glycogen phosphorylase"/>
    <property type="match status" value="1"/>
</dbReference>
<gene>
    <name evidence="2" type="ORF">ACFFN0_06485</name>
</gene>
<evidence type="ECO:0000313" key="3">
    <source>
        <dbReference type="Proteomes" id="UP001589613"/>
    </source>
</evidence>
<feature type="domain" description="Erythromycin biosynthesis protein CIII-like C-terminal" evidence="1">
    <location>
        <begin position="324"/>
        <end position="420"/>
    </location>
</feature>
<dbReference type="InterPro" id="IPR050426">
    <property type="entry name" value="Glycosyltransferase_28"/>
</dbReference>
<dbReference type="Pfam" id="PF06722">
    <property type="entry name" value="EryCIII-like_C"/>
    <property type="match status" value="1"/>
</dbReference>
<organism evidence="2 3">
    <name type="scientific">Ornithinimicrobium kibberense</name>
    <dbReference type="NCBI Taxonomy" id="282060"/>
    <lineage>
        <taxon>Bacteria</taxon>
        <taxon>Bacillati</taxon>
        <taxon>Actinomycetota</taxon>
        <taxon>Actinomycetes</taxon>
        <taxon>Micrococcales</taxon>
        <taxon>Ornithinimicrobiaceae</taxon>
        <taxon>Ornithinimicrobium</taxon>
    </lineage>
</organism>
<comment type="caution">
    <text evidence="2">The sequence shown here is derived from an EMBL/GenBank/DDBJ whole genome shotgun (WGS) entry which is preliminary data.</text>
</comment>
<dbReference type="RefSeq" id="WP_141337614.1">
    <property type="nucleotide sequence ID" value="NZ_JBHMAX010000013.1"/>
</dbReference>
<dbReference type="Proteomes" id="UP001589613">
    <property type="component" value="Unassembled WGS sequence"/>
</dbReference>
<dbReference type="Gene3D" id="3.40.50.2000">
    <property type="entry name" value="Glycogen Phosphorylase B"/>
    <property type="match status" value="2"/>
</dbReference>
<dbReference type="InterPro" id="IPR002213">
    <property type="entry name" value="UDP_glucos_trans"/>
</dbReference>
<keyword evidence="3" id="KW-1185">Reference proteome</keyword>
<dbReference type="EMBL" id="JBHMAX010000013">
    <property type="protein sequence ID" value="MFB9731682.1"/>
    <property type="molecule type" value="Genomic_DNA"/>
</dbReference>